<evidence type="ECO:0000256" key="1">
    <source>
        <dbReference type="SAM" id="Phobius"/>
    </source>
</evidence>
<feature type="transmembrane region" description="Helical" evidence="1">
    <location>
        <begin position="56"/>
        <end position="76"/>
    </location>
</feature>
<proteinExistence type="predicted"/>
<keyword evidence="3" id="KW-1185">Reference proteome</keyword>
<dbReference type="Proteomes" id="UP000277256">
    <property type="component" value="Unassembled WGS sequence"/>
</dbReference>
<dbReference type="RefSeq" id="WP_125246205.1">
    <property type="nucleotide sequence ID" value="NZ_RSEB01000001.1"/>
</dbReference>
<accession>A0A426V4H9</accession>
<keyword evidence="1" id="KW-0812">Transmembrane</keyword>
<feature type="transmembrane region" description="Helical" evidence="1">
    <location>
        <begin position="193"/>
        <end position="212"/>
    </location>
</feature>
<dbReference type="AlphaFoldDB" id="A0A426V4H9"/>
<name>A0A426V4H9_9ACTN</name>
<keyword evidence="1" id="KW-0472">Membrane</keyword>
<comment type="caution">
    <text evidence="2">The sequence shown here is derived from an EMBL/GenBank/DDBJ whole genome shotgun (WGS) entry which is preliminary data.</text>
</comment>
<reference evidence="2 3" key="1">
    <citation type="submission" date="2018-12" db="EMBL/GenBank/DDBJ databases">
        <title>Glycomyces sp. YIM 121974 draft genome.</title>
        <authorList>
            <person name="Li Q."/>
        </authorList>
    </citation>
    <scope>NUCLEOTIDE SEQUENCE [LARGE SCALE GENOMIC DNA]</scope>
    <source>
        <strain evidence="2 3">YIM 121974</strain>
    </source>
</reference>
<dbReference type="EMBL" id="RSEB01000001">
    <property type="protein sequence ID" value="RRS01728.1"/>
    <property type="molecule type" value="Genomic_DNA"/>
</dbReference>
<keyword evidence="1" id="KW-1133">Transmembrane helix</keyword>
<sequence length="268" mass="29020">MAGQQPRRRPPKTARAWLATHYSVPARIVAVLGTLASAWGLVIAVGDPDGENPASWLMFLGPAVAGAFPTLELAWARDRDLSMRSIQARWFAFPFFGAAGAVVAMLATELTLHATGAIAAAQAADKWHYWFAADGPPLPSIMFGLLGYVAGLLLALAFFVVVLWPLQVLLRPRQAMAEHSLDTSEANFRRNRAALLLMPFLVINAVVIAIALTFGIGWLAVASILLEVALVVVTVTLQRVDTKRRKASGVRTGVENGVEAGNRRRREY</sequence>
<organism evidence="2 3">
    <name type="scientific">Glycomyces terrestris</name>
    <dbReference type="NCBI Taxonomy" id="2493553"/>
    <lineage>
        <taxon>Bacteria</taxon>
        <taxon>Bacillati</taxon>
        <taxon>Actinomycetota</taxon>
        <taxon>Actinomycetes</taxon>
        <taxon>Glycomycetales</taxon>
        <taxon>Glycomycetaceae</taxon>
        <taxon>Glycomyces</taxon>
    </lineage>
</organism>
<dbReference type="OrthoDB" id="5187377at2"/>
<feature type="transmembrane region" description="Helical" evidence="1">
    <location>
        <begin position="141"/>
        <end position="166"/>
    </location>
</feature>
<evidence type="ECO:0000313" key="3">
    <source>
        <dbReference type="Proteomes" id="UP000277256"/>
    </source>
</evidence>
<feature type="transmembrane region" description="Helical" evidence="1">
    <location>
        <begin position="21"/>
        <end position="44"/>
    </location>
</feature>
<feature type="transmembrane region" description="Helical" evidence="1">
    <location>
        <begin position="218"/>
        <end position="237"/>
    </location>
</feature>
<gene>
    <name evidence="2" type="ORF">EIW28_02920</name>
</gene>
<feature type="transmembrane region" description="Helical" evidence="1">
    <location>
        <begin position="88"/>
        <end position="107"/>
    </location>
</feature>
<evidence type="ECO:0000313" key="2">
    <source>
        <dbReference type="EMBL" id="RRS01728.1"/>
    </source>
</evidence>
<protein>
    <submittedName>
        <fullName evidence="2">Uncharacterized protein</fullName>
    </submittedName>
</protein>